<feature type="region of interest" description="Disordered" evidence="10">
    <location>
        <begin position="1639"/>
        <end position="1685"/>
    </location>
</feature>
<dbReference type="Pfam" id="PF00505">
    <property type="entry name" value="HMG_box"/>
    <property type="match status" value="1"/>
</dbReference>
<feature type="compositionally biased region" description="Polar residues" evidence="10">
    <location>
        <begin position="99"/>
        <end position="120"/>
    </location>
</feature>
<dbReference type="EMBL" id="DF144406">
    <property type="protein sequence ID" value="GAA56840.1"/>
    <property type="molecule type" value="Genomic_DNA"/>
</dbReference>
<feature type="compositionally biased region" description="Basic and acidic residues" evidence="10">
    <location>
        <begin position="1561"/>
        <end position="1573"/>
    </location>
</feature>
<keyword evidence="6" id="KW-0010">Activator</keyword>
<accession>G7YV60</accession>
<keyword evidence="5 9" id="KW-0238">DNA-binding</keyword>
<dbReference type="GO" id="GO:0000785">
    <property type="term" value="C:chromatin"/>
    <property type="evidence" value="ECO:0007669"/>
    <property type="project" value="TreeGrafter"/>
</dbReference>
<protein>
    <submittedName>
        <fullName evidence="12">Protein pangolin isoform J</fullName>
    </submittedName>
</protein>
<feature type="compositionally biased region" description="Polar residues" evidence="10">
    <location>
        <begin position="342"/>
        <end position="360"/>
    </location>
</feature>
<organism evidence="12 13">
    <name type="scientific">Clonorchis sinensis</name>
    <name type="common">Chinese liver fluke</name>
    <dbReference type="NCBI Taxonomy" id="79923"/>
    <lineage>
        <taxon>Eukaryota</taxon>
        <taxon>Metazoa</taxon>
        <taxon>Spiralia</taxon>
        <taxon>Lophotrochozoa</taxon>
        <taxon>Platyhelminthes</taxon>
        <taxon>Trematoda</taxon>
        <taxon>Digenea</taxon>
        <taxon>Opisthorchiida</taxon>
        <taxon>Opisthorchiata</taxon>
        <taxon>Opisthorchiidae</taxon>
        <taxon>Clonorchis</taxon>
    </lineage>
</organism>
<feature type="compositionally biased region" description="Polar residues" evidence="10">
    <location>
        <begin position="913"/>
        <end position="924"/>
    </location>
</feature>
<feature type="DNA-binding region" description="HMG box" evidence="9">
    <location>
        <begin position="757"/>
        <end position="825"/>
    </location>
</feature>
<dbReference type="GO" id="GO:1990907">
    <property type="term" value="C:beta-catenin-TCF complex"/>
    <property type="evidence" value="ECO:0007669"/>
    <property type="project" value="TreeGrafter"/>
</dbReference>
<feature type="compositionally biased region" description="Low complexity" evidence="10">
    <location>
        <begin position="595"/>
        <end position="611"/>
    </location>
</feature>
<evidence type="ECO:0000256" key="8">
    <source>
        <dbReference type="ARBA" id="ARBA00023242"/>
    </source>
</evidence>
<dbReference type="FunFam" id="1.10.30.10:FF:000001">
    <property type="entry name" value="transcription factor 7 isoform X2"/>
    <property type="match status" value="1"/>
</dbReference>
<evidence type="ECO:0000256" key="9">
    <source>
        <dbReference type="PROSITE-ProRule" id="PRU00267"/>
    </source>
</evidence>
<evidence type="ECO:0000256" key="10">
    <source>
        <dbReference type="SAM" id="MobiDB-lite"/>
    </source>
</evidence>
<feature type="region of interest" description="Disordered" evidence="10">
    <location>
        <begin position="331"/>
        <end position="437"/>
    </location>
</feature>
<dbReference type="Proteomes" id="UP000008909">
    <property type="component" value="Unassembled WGS sequence"/>
</dbReference>
<feature type="region of interest" description="Disordered" evidence="10">
    <location>
        <begin position="841"/>
        <end position="924"/>
    </location>
</feature>
<dbReference type="PROSITE" id="PS50118">
    <property type="entry name" value="HMG_BOX_2"/>
    <property type="match status" value="1"/>
</dbReference>
<dbReference type="InterPro" id="IPR009071">
    <property type="entry name" value="HMG_box_dom"/>
</dbReference>
<feature type="domain" description="HMG box" evidence="11">
    <location>
        <begin position="757"/>
        <end position="825"/>
    </location>
</feature>
<feature type="region of interest" description="Disordered" evidence="10">
    <location>
        <begin position="1055"/>
        <end position="1110"/>
    </location>
</feature>
<evidence type="ECO:0000256" key="3">
    <source>
        <dbReference type="ARBA" id="ARBA00022687"/>
    </source>
</evidence>
<feature type="compositionally biased region" description="Polar residues" evidence="10">
    <location>
        <begin position="397"/>
        <end position="412"/>
    </location>
</feature>
<evidence type="ECO:0000256" key="6">
    <source>
        <dbReference type="ARBA" id="ARBA00023159"/>
    </source>
</evidence>
<name>G7YV60_CLOSI</name>
<feature type="region of interest" description="Disordered" evidence="10">
    <location>
        <begin position="97"/>
        <end position="143"/>
    </location>
</feature>
<feature type="compositionally biased region" description="Polar residues" evidence="10">
    <location>
        <begin position="460"/>
        <end position="471"/>
    </location>
</feature>
<dbReference type="GO" id="GO:0000981">
    <property type="term" value="F:DNA-binding transcription factor activity, RNA polymerase II-specific"/>
    <property type="evidence" value="ECO:0007669"/>
    <property type="project" value="TreeGrafter"/>
</dbReference>
<keyword evidence="7" id="KW-0804">Transcription</keyword>
<feature type="region of interest" description="Disordered" evidence="10">
    <location>
        <begin position="595"/>
        <end position="657"/>
    </location>
</feature>
<feature type="compositionally biased region" description="Low complexity" evidence="10">
    <location>
        <begin position="413"/>
        <end position="435"/>
    </location>
</feature>
<keyword evidence="3" id="KW-0879">Wnt signaling pathway</keyword>
<evidence type="ECO:0000313" key="12">
    <source>
        <dbReference type="EMBL" id="GAA56840.1"/>
    </source>
</evidence>
<proteinExistence type="inferred from homology"/>
<comment type="similarity">
    <text evidence="2">Belongs to the TCF/LEF family.</text>
</comment>
<feature type="region of interest" description="Disordered" evidence="10">
    <location>
        <begin position="544"/>
        <end position="564"/>
    </location>
</feature>
<reference evidence="12" key="1">
    <citation type="journal article" date="2011" name="Genome Biol.">
        <title>The draft genome of the carcinogenic human liver fluke Clonorchis sinensis.</title>
        <authorList>
            <person name="Wang X."/>
            <person name="Chen W."/>
            <person name="Huang Y."/>
            <person name="Sun J."/>
            <person name="Men J."/>
            <person name="Liu H."/>
            <person name="Luo F."/>
            <person name="Guo L."/>
            <person name="Lv X."/>
            <person name="Deng C."/>
            <person name="Zhou C."/>
            <person name="Fan Y."/>
            <person name="Li X."/>
            <person name="Huang L."/>
            <person name="Hu Y."/>
            <person name="Liang C."/>
            <person name="Hu X."/>
            <person name="Xu J."/>
            <person name="Yu X."/>
        </authorList>
    </citation>
    <scope>NUCLEOTIDE SEQUENCE [LARGE SCALE GENOMIC DNA]</scope>
    <source>
        <strain evidence="12">Henan</strain>
    </source>
</reference>
<feature type="compositionally biased region" description="Polar residues" evidence="10">
    <location>
        <begin position="876"/>
        <end position="903"/>
    </location>
</feature>
<evidence type="ECO:0000259" key="11">
    <source>
        <dbReference type="PROSITE" id="PS50118"/>
    </source>
</evidence>
<evidence type="ECO:0000256" key="4">
    <source>
        <dbReference type="ARBA" id="ARBA00023015"/>
    </source>
</evidence>
<evidence type="ECO:0000256" key="1">
    <source>
        <dbReference type="ARBA" id="ARBA00004123"/>
    </source>
</evidence>
<dbReference type="InterPro" id="IPR036910">
    <property type="entry name" value="HMG_box_dom_sf"/>
</dbReference>
<feature type="compositionally biased region" description="Low complexity" evidence="10">
    <location>
        <begin position="552"/>
        <end position="564"/>
    </location>
</feature>
<gene>
    <name evidence="12" type="ORF">CLF_111647</name>
</gene>
<feature type="region of interest" description="Disordered" evidence="10">
    <location>
        <begin position="195"/>
        <end position="221"/>
    </location>
</feature>
<dbReference type="SUPFAM" id="SSF47095">
    <property type="entry name" value="HMG-box"/>
    <property type="match status" value="1"/>
</dbReference>
<dbReference type="InterPro" id="IPR024940">
    <property type="entry name" value="TCF/LEF"/>
</dbReference>
<feature type="compositionally biased region" description="Polar residues" evidence="10">
    <location>
        <begin position="1648"/>
        <end position="1671"/>
    </location>
</feature>
<feature type="compositionally biased region" description="Polar residues" evidence="10">
    <location>
        <begin position="498"/>
        <end position="521"/>
    </location>
</feature>
<dbReference type="PANTHER" id="PTHR10373:SF38">
    <property type="entry name" value="PROTEIN PANGOLIN, ISOFORM J"/>
    <property type="match status" value="1"/>
</dbReference>
<feature type="compositionally biased region" description="Basic residues" evidence="10">
    <location>
        <begin position="841"/>
        <end position="855"/>
    </location>
</feature>
<dbReference type="SMART" id="SM00398">
    <property type="entry name" value="HMG"/>
    <property type="match status" value="1"/>
</dbReference>
<keyword evidence="13" id="KW-1185">Reference proteome</keyword>
<evidence type="ECO:0000313" key="13">
    <source>
        <dbReference type="Proteomes" id="UP000008909"/>
    </source>
</evidence>
<dbReference type="GO" id="GO:0000978">
    <property type="term" value="F:RNA polymerase II cis-regulatory region sequence-specific DNA binding"/>
    <property type="evidence" value="ECO:0007669"/>
    <property type="project" value="TreeGrafter"/>
</dbReference>
<evidence type="ECO:0000256" key="5">
    <source>
        <dbReference type="ARBA" id="ARBA00023125"/>
    </source>
</evidence>
<feature type="compositionally biased region" description="Polar residues" evidence="10">
    <location>
        <begin position="369"/>
        <end position="381"/>
    </location>
</feature>
<dbReference type="SMART" id="SM01366">
    <property type="entry name" value="c-clamp"/>
    <property type="match status" value="1"/>
</dbReference>
<keyword evidence="4" id="KW-0805">Transcription regulation</keyword>
<feature type="region of interest" description="Disordered" evidence="10">
    <location>
        <begin position="460"/>
        <end position="521"/>
    </location>
</feature>
<evidence type="ECO:0000256" key="7">
    <source>
        <dbReference type="ARBA" id="ARBA00023163"/>
    </source>
</evidence>
<dbReference type="CDD" id="cd21996">
    <property type="entry name" value="HMG-box_TCF7-like"/>
    <property type="match status" value="1"/>
</dbReference>
<feature type="region of interest" description="Disordered" evidence="10">
    <location>
        <begin position="1457"/>
        <end position="1485"/>
    </location>
</feature>
<feature type="region of interest" description="Disordered" evidence="10">
    <location>
        <begin position="734"/>
        <end position="754"/>
    </location>
</feature>
<keyword evidence="8 9" id="KW-0539">Nucleus</keyword>
<dbReference type="GO" id="GO:0060070">
    <property type="term" value="P:canonical Wnt signaling pathway"/>
    <property type="evidence" value="ECO:0007669"/>
    <property type="project" value="TreeGrafter"/>
</dbReference>
<feature type="compositionally biased region" description="Polar residues" evidence="10">
    <location>
        <begin position="1549"/>
        <end position="1558"/>
    </location>
</feature>
<comment type="subcellular location">
    <subcellularLocation>
        <location evidence="1">Nucleus</location>
    </subcellularLocation>
</comment>
<evidence type="ECO:0000256" key="2">
    <source>
        <dbReference type="ARBA" id="ARBA00006569"/>
    </source>
</evidence>
<reference key="2">
    <citation type="submission" date="2011-10" db="EMBL/GenBank/DDBJ databases">
        <title>The genome and transcriptome sequence of Clonorchis sinensis provide insights into the carcinogenic liver fluke.</title>
        <authorList>
            <person name="Wang X."/>
            <person name="Huang Y."/>
            <person name="Chen W."/>
            <person name="Liu H."/>
            <person name="Guo L."/>
            <person name="Chen Y."/>
            <person name="Luo F."/>
            <person name="Zhou W."/>
            <person name="Sun J."/>
            <person name="Mao Q."/>
            <person name="Liang P."/>
            <person name="Zhou C."/>
            <person name="Tian Y."/>
            <person name="Men J."/>
            <person name="Lv X."/>
            <person name="Huang L."/>
            <person name="Zhou J."/>
            <person name="Hu Y."/>
            <person name="Li R."/>
            <person name="Zhang F."/>
            <person name="Lei H."/>
            <person name="Li X."/>
            <person name="Hu X."/>
            <person name="Liang C."/>
            <person name="Xu J."/>
            <person name="Wu Z."/>
            <person name="Yu X."/>
        </authorList>
    </citation>
    <scope>NUCLEOTIDE SEQUENCE</scope>
    <source>
        <strain>Henan</strain>
    </source>
</reference>
<dbReference type="PANTHER" id="PTHR10373">
    <property type="entry name" value="TRANSCRIPTION FACTOR 7 FAMILY MEMBER"/>
    <property type="match status" value="1"/>
</dbReference>
<dbReference type="Gene3D" id="1.10.30.10">
    <property type="entry name" value="High mobility group box domain"/>
    <property type="match status" value="1"/>
</dbReference>
<sequence>MTATRTTLYLICSQKRFMVNDIFSALCSEHQDVHISSVSFQIPRIFDFFGKNGGTSLFKVPFPTDPRLASYFLPGYPAAIAAAMAAVNAASAASTSPSGLTHSSFSRSNSETPGFTTSHSPWLGNTAPTVSHPSLWPTTTGTLTGVSGGTAAGGCSSASSGYASSEGSNGTSGWFHSAVSPSGFNFSQYYPYNTAQGTGSHPPPSRFPTHLPGRPGDTNPETTTFTCPQAHSNYTSSLGLSTYGGSVKNSMNLSSHLSPYLANPFGLMPFYDPFGCSAAAAAAATAAAAAAAAAAYSQTVTNPDRSQLSGSKQQTEELIPKVVKEERQLSNGTHKFGPGSHPSVSTSPDPSTQTLISDHSPSGPESIRWGSSTGHTTQTYGRSPDAEISLDPHKLSDLTSPGISLNNNQSSKPPVSLPNGPGSSPLPSASPANSSLHTSQSNFYAAAACAAAMAAAVASWSGSGSPKTGNPHTPGSRQRSPSTTSRLPPSPAALSGCRSRTVSGGTTARSPLTTGLAASSSPTSNLASAAVAAAAALSPAAATLYQRRDTSRTSTSSTSNVASPYSPSMFAAAAAAHMHLLSAAAAAASLNSGLSTTSSASSHCTTMTTSARLPTPSSASRVHETDISDARGAPGDTRINGSSVRGDSLWQQQKQHQQAAAMAAADAAAVAMMHRPSSGSHEDSLRQSSSPIMSSGVWFRRGGSFVARGRGPRNKLLTKELDQDRLISARSRLDDGTVPETGKRGSHNAYTKGPMHIKKPLNAFMLFMKEMRSRVQEECTLKESAAINQVLGKKWHELSREEQTKYYEMARREKELHQQLYPNWSARDNYAYHARRRKRRRHLLRRHSLHTRVSRYSRVSAPVRPTQDRLSAPDTKPSNSPSSHLQQQQPMDCKNASNRSSPRSLIDFARSPSPISNPSASVIGSQRCKSRHAFLSHSQMEPIPGVYASPPVGRLSDDLSRSQPSCTFRQLSRSLDRHTSSPMDNSYTDLRQDAVKAERNISRAESCSPPRIVGQVDIPTKRLHNGTSAAEPCKANALDLWRPIPHAPQPCRTPTPFGNPDFGPPTTTRLLHNSDKPPVSSSNSFMKPVDESSFNGSQRRPPPDSMISGCGVYPRSPDMFPPRIAAAAAAAMAASMNFTAPNFNNHHPRSPLSPMVPNSYRHSYFHPASPKPPQLSSAPFISNARSPSSLFGPRPIGSAAINELLASNRIADYSPGRMGPGGIGPSSPTTVAAVAAAAAMAASELTGGSLKKCRARFGLEHQNMWCKPCRRKKKCIRFISDSEAEEFPIGPTHLGSSQLILDHPGMRMAQMTHQSLPNFIDPFSATGGMRSSGLGAYSSRFPPGLPGPFYPASYQNPNMRASIAMRSKPAFSVPTEFALPMSNSNNPICRPPAASSYSKIPSRTPHGFHQHAAEHESLSLRSLQQDAHSDIPRPWRSNKDPHAFNWPCAPSGMCAPRNAHHPDNSTEPSYSTPAPPRTNRDHVNPFCRDIGRRVFRSDESDMATDLSPASAAVKLTKPSVHELLDNSVSCDTAPINSYDTVSSRHEQDATVSHSSNFQPPECKRSRGPDDHIDPLLTSVSSSPFVSLPTVETDVTTNIELPNGSERCFSPTTALNLKLLENSHPAGIPDTAANHIDKHLNESEGSGAGSLSDTPTTPTSEPNLLDQKNPTNKEYFVKEISPSTST</sequence>
<feature type="region of interest" description="Disordered" evidence="10">
    <location>
        <begin position="1543"/>
        <end position="1578"/>
    </location>
</feature>
<feature type="compositionally biased region" description="Low complexity" evidence="10">
    <location>
        <begin position="473"/>
        <end position="487"/>
    </location>
</feature>